<accession>A0A0R2B5G9</accession>
<dbReference type="InterPro" id="IPR014535">
    <property type="entry name" value="Hpre_diP_synt_I"/>
</dbReference>
<dbReference type="Proteomes" id="UP000051672">
    <property type="component" value="Unassembled WGS sequence"/>
</dbReference>
<dbReference type="PATRIC" id="fig|1423727.3.peg.1617"/>
<dbReference type="EMBL" id="AYZQ01000004">
    <property type="protein sequence ID" value="KRM71481.1"/>
    <property type="molecule type" value="Genomic_DNA"/>
</dbReference>
<protein>
    <recommendedName>
        <fullName evidence="4">Heptaprenyl diphosphate synthase component I</fullName>
    </recommendedName>
</protein>
<evidence type="ECO:0000256" key="1">
    <source>
        <dbReference type="SAM" id="Phobius"/>
    </source>
</evidence>
<name>A0A0R2B5G9_9LACO</name>
<keyword evidence="3" id="KW-1185">Reference proteome</keyword>
<feature type="transmembrane region" description="Helical" evidence="1">
    <location>
        <begin position="43"/>
        <end position="71"/>
    </location>
</feature>
<evidence type="ECO:0000313" key="3">
    <source>
        <dbReference type="Proteomes" id="UP000051672"/>
    </source>
</evidence>
<dbReference type="PIRSF" id="PIRSF027391">
    <property type="entry name" value="Hpre_diP_synt_I"/>
    <property type="match status" value="1"/>
</dbReference>
<evidence type="ECO:0008006" key="4">
    <source>
        <dbReference type="Google" id="ProtNLM"/>
    </source>
</evidence>
<keyword evidence="1" id="KW-1133">Transmembrane helix</keyword>
<comment type="caution">
    <text evidence="2">The sequence shown here is derived from an EMBL/GenBank/DDBJ whole genome shotgun (WGS) entry which is preliminary data.</text>
</comment>
<keyword evidence="1" id="KW-0472">Membrane</keyword>
<organism evidence="2 3">
    <name type="scientific">Lacticaseibacillus brantae DSM 23927</name>
    <dbReference type="NCBI Taxonomy" id="1423727"/>
    <lineage>
        <taxon>Bacteria</taxon>
        <taxon>Bacillati</taxon>
        <taxon>Bacillota</taxon>
        <taxon>Bacilli</taxon>
        <taxon>Lactobacillales</taxon>
        <taxon>Lactobacillaceae</taxon>
        <taxon>Lacticaseibacillus</taxon>
    </lineage>
</organism>
<dbReference type="Gene3D" id="1.10.1760.20">
    <property type="match status" value="1"/>
</dbReference>
<gene>
    <name evidence="2" type="ORF">FC34_GL001596</name>
</gene>
<feature type="transmembrane region" description="Helical" evidence="1">
    <location>
        <begin position="12"/>
        <end position="31"/>
    </location>
</feature>
<sequence length="198" mass="21382">MNAQQSRTRQYIYIALLCAQGVIIGLLERMIPFPFAFAPGAKLGLANLITIVSLFTMSVSDSFFLMVLRLLITTLLGGTLSTFLYSSAGASLSWLGMLLIMQLGEKRVSMIGISAAGGILHNVGQLIVASLIAQSWTVMLYLPVLAFMGILSGIAVGIAANFLFEHVDTLSRLRYADKHKGGHYGNSPHVADLSRHPK</sequence>
<dbReference type="STRING" id="1423727.FC34_GL001596"/>
<dbReference type="InterPro" id="IPR010898">
    <property type="entry name" value="Hpre_diP_synth_I"/>
</dbReference>
<dbReference type="OrthoDB" id="9799095at2"/>
<dbReference type="RefSeq" id="WP_057894870.1">
    <property type="nucleotide sequence ID" value="NZ_AYZQ01000004.1"/>
</dbReference>
<proteinExistence type="predicted"/>
<keyword evidence="1" id="KW-0812">Transmembrane</keyword>
<feature type="transmembrane region" description="Helical" evidence="1">
    <location>
        <begin position="108"/>
        <end position="132"/>
    </location>
</feature>
<dbReference type="Pfam" id="PF07456">
    <property type="entry name" value="Hpre_diP_synt_I"/>
    <property type="match status" value="1"/>
</dbReference>
<evidence type="ECO:0000313" key="2">
    <source>
        <dbReference type="EMBL" id="KRM71481.1"/>
    </source>
</evidence>
<reference evidence="2 3" key="1">
    <citation type="journal article" date="2015" name="Genome Announc.">
        <title>Expanding the biotechnology potential of lactobacilli through comparative genomics of 213 strains and associated genera.</title>
        <authorList>
            <person name="Sun Z."/>
            <person name="Harris H.M."/>
            <person name="McCann A."/>
            <person name="Guo C."/>
            <person name="Argimon S."/>
            <person name="Zhang W."/>
            <person name="Yang X."/>
            <person name="Jeffery I.B."/>
            <person name="Cooney J.C."/>
            <person name="Kagawa T.F."/>
            <person name="Liu W."/>
            <person name="Song Y."/>
            <person name="Salvetti E."/>
            <person name="Wrobel A."/>
            <person name="Rasinkangas P."/>
            <person name="Parkhill J."/>
            <person name="Rea M.C."/>
            <person name="O'Sullivan O."/>
            <person name="Ritari J."/>
            <person name="Douillard F.P."/>
            <person name="Paul Ross R."/>
            <person name="Yang R."/>
            <person name="Briner A.E."/>
            <person name="Felis G.E."/>
            <person name="de Vos W.M."/>
            <person name="Barrangou R."/>
            <person name="Klaenhammer T.R."/>
            <person name="Caufield P.W."/>
            <person name="Cui Y."/>
            <person name="Zhang H."/>
            <person name="O'Toole P.W."/>
        </authorList>
    </citation>
    <scope>NUCLEOTIDE SEQUENCE [LARGE SCALE GENOMIC DNA]</scope>
    <source>
        <strain evidence="2 3">DSM 23927</strain>
    </source>
</reference>
<feature type="transmembrane region" description="Helical" evidence="1">
    <location>
        <begin position="138"/>
        <end position="164"/>
    </location>
</feature>
<feature type="transmembrane region" description="Helical" evidence="1">
    <location>
        <begin position="83"/>
        <end position="101"/>
    </location>
</feature>
<dbReference type="AlphaFoldDB" id="A0A0R2B5G9"/>